<gene>
    <name evidence="2" type="ORF">FPZ43_00075</name>
</gene>
<accession>A0A563UHT0</accession>
<reference evidence="2 3" key="1">
    <citation type="submission" date="2019-07" db="EMBL/GenBank/DDBJ databases">
        <authorList>
            <person name="Kim J."/>
        </authorList>
    </citation>
    <scope>NUCLEOTIDE SEQUENCE [LARGE SCALE GENOMIC DNA]</scope>
    <source>
        <strain evidence="3">dk17</strain>
    </source>
</reference>
<comment type="caution">
    <text evidence="2">The sequence shown here is derived from an EMBL/GenBank/DDBJ whole genome shotgun (WGS) entry which is preliminary data.</text>
</comment>
<evidence type="ECO:0000313" key="2">
    <source>
        <dbReference type="EMBL" id="TWR30915.1"/>
    </source>
</evidence>
<sequence length="135" mass="15011">MKKSYNMLLLPASKRSVFSCLALLALSFAFNSGCKKDDANPDKEFGEGKLTVQCAGQCIVRYSVADNVNNAIVNKTQGEYRIKYQRNYALAIDVTPADVDQNIVVNVYSREGKQIYHNEANKSVNSIWSAKVLIP</sequence>
<evidence type="ECO:0000313" key="3">
    <source>
        <dbReference type="Proteomes" id="UP000320042"/>
    </source>
</evidence>
<dbReference type="Proteomes" id="UP000320042">
    <property type="component" value="Unassembled WGS sequence"/>
</dbReference>
<dbReference type="OrthoDB" id="795814at2"/>
<keyword evidence="3" id="KW-1185">Reference proteome</keyword>
<keyword evidence="1" id="KW-0732">Signal</keyword>
<dbReference type="EMBL" id="VOEJ01000001">
    <property type="protein sequence ID" value="TWR30915.1"/>
    <property type="molecule type" value="Genomic_DNA"/>
</dbReference>
<feature type="signal peptide" evidence="1">
    <location>
        <begin position="1"/>
        <end position="31"/>
    </location>
</feature>
<organism evidence="2 3">
    <name type="scientific">Mucilaginibacter pallidiroseus</name>
    <dbReference type="NCBI Taxonomy" id="2599295"/>
    <lineage>
        <taxon>Bacteria</taxon>
        <taxon>Pseudomonadati</taxon>
        <taxon>Bacteroidota</taxon>
        <taxon>Sphingobacteriia</taxon>
        <taxon>Sphingobacteriales</taxon>
        <taxon>Sphingobacteriaceae</taxon>
        <taxon>Mucilaginibacter</taxon>
    </lineage>
</organism>
<dbReference type="AlphaFoldDB" id="A0A563UHT0"/>
<name>A0A563UHT0_9SPHI</name>
<protein>
    <submittedName>
        <fullName evidence="2">Uncharacterized protein</fullName>
    </submittedName>
</protein>
<evidence type="ECO:0000256" key="1">
    <source>
        <dbReference type="SAM" id="SignalP"/>
    </source>
</evidence>
<dbReference type="RefSeq" id="WP_146379811.1">
    <property type="nucleotide sequence ID" value="NZ_VOEJ01000001.1"/>
</dbReference>
<proteinExistence type="predicted"/>
<feature type="chain" id="PRO_5021929525" evidence="1">
    <location>
        <begin position="32"/>
        <end position="135"/>
    </location>
</feature>